<dbReference type="AlphaFoldDB" id="A0A9X2FC16"/>
<dbReference type="Proteomes" id="UP001155241">
    <property type="component" value="Unassembled WGS sequence"/>
</dbReference>
<organism evidence="2 3">
    <name type="scientific">Aeoliella straminimaris</name>
    <dbReference type="NCBI Taxonomy" id="2954799"/>
    <lineage>
        <taxon>Bacteria</taxon>
        <taxon>Pseudomonadati</taxon>
        <taxon>Planctomycetota</taxon>
        <taxon>Planctomycetia</taxon>
        <taxon>Pirellulales</taxon>
        <taxon>Lacipirellulaceae</taxon>
        <taxon>Aeoliella</taxon>
    </lineage>
</organism>
<gene>
    <name evidence="2" type="ORF">NG895_15850</name>
</gene>
<feature type="region of interest" description="Disordered" evidence="1">
    <location>
        <begin position="27"/>
        <end position="47"/>
    </location>
</feature>
<protein>
    <submittedName>
        <fullName evidence="2">Uncharacterized protein</fullName>
    </submittedName>
</protein>
<keyword evidence="3" id="KW-1185">Reference proteome</keyword>
<name>A0A9X2FC16_9BACT</name>
<sequence>MTINILRFAFAVLVLSIPLGCGTQEEVTVRDNPAPPPGVDALQTDQG</sequence>
<accession>A0A9X2FC16</accession>
<comment type="caution">
    <text evidence="2">The sequence shown here is derived from an EMBL/GenBank/DDBJ whole genome shotgun (WGS) entry which is preliminary data.</text>
</comment>
<evidence type="ECO:0000256" key="1">
    <source>
        <dbReference type="SAM" id="MobiDB-lite"/>
    </source>
</evidence>
<reference evidence="2" key="1">
    <citation type="submission" date="2022-06" db="EMBL/GenBank/DDBJ databases">
        <title>Aeoliella straminimaris, a novel planctomycete from sediments.</title>
        <authorList>
            <person name="Vitorino I.R."/>
            <person name="Lage O.M."/>
        </authorList>
    </citation>
    <scope>NUCLEOTIDE SEQUENCE</scope>
    <source>
        <strain evidence="2">ICT_H6.2</strain>
    </source>
</reference>
<evidence type="ECO:0000313" key="2">
    <source>
        <dbReference type="EMBL" id="MCO6045383.1"/>
    </source>
</evidence>
<dbReference type="RefSeq" id="WP_252853497.1">
    <property type="nucleotide sequence ID" value="NZ_JAMXLR010000055.1"/>
</dbReference>
<proteinExistence type="predicted"/>
<evidence type="ECO:0000313" key="3">
    <source>
        <dbReference type="Proteomes" id="UP001155241"/>
    </source>
</evidence>
<dbReference type="EMBL" id="JAMXLR010000055">
    <property type="protein sequence ID" value="MCO6045383.1"/>
    <property type="molecule type" value="Genomic_DNA"/>
</dbReference>